<evidence type="ECO:0000313" key="1">
    <source>
        <dbReference type="EMBL" id="AJP55825.1"/>
    </source>
</evidence>
<dbReference type="Proteomes" id="UP000035085">
    <property type="component" value="Chromosome"/>
</dbReference>
<dbReference type="EMBL" id="CP010897">
    <property type="protein sequence ID" value="AJP57817.1"/>
    <property type="molecule type" value="Genomic_DNA"/>
</dbReference>
<evidence type="ECO:0000313" key="7">
    <source>
        <dbReference type="Proteomes" id="UP000035085"/>
    </source>
</evidence>
<dbReference type="PANTHER" id="PTHR36455:SF1">
    <property type="entry name" value="BLR8292 PROTEIN"/>
    <property type="match status" value="1"/>
</dbReference>
<gene>
    <name evidence="1" type="ORF">UC34_00140</name>
    <name evidence="2" type="ORF">UC34_14165</name>
    <name evidence="3" type="ORF">UC34_14650</name>
    <name evidence="4" type="ORF">UC34_19845</name>
    <name evidence="5" type="ORF">UC34_21390</name>
    <name evidence="6" type="ORF">UC34_24915</name>
</gene>
<proteinExistence type="predicted"/>
<accession>A0ABN4FXW7</accession>
<keyword evidence="6" id="KW-0614">Plasmid</keyword>
<dbReference type="EMBL" id="CP010897">
    <property type="protein sequence ID" value="AJP55825.1"/>
    <property type="molecule type" value="Genomic_DNA"/>
</dbReference>
<geneLocation type="plasmid" evidence="6 7">
    <name>pPV15</name>
</geneLocation>
<evidence type="ECO:0000313" key="5">
    <source>
        <dbReference type="EMBL" id="AJP58794.1"/>
    </source>
</evidence>
<dbReference type="InterPro" id="IPR008878">
    <property type="entry name" value="Transposase_IS66_Orf2"/>
</dbReference>
<evidence type="ECO:0000313" key="2">
    <source>
        <dbReference type="EMBL" id="AJP57817.1"/>
    </source>
</evidence>
<keyword evidence="3" id="KW-0456">Lyase</keyword>
<dbReference type="RefSeq" id="WP_044453173.1">
    <property type="nucleotide sequence ID" value="NZ_CP010897.2"/>
</dbReference>
<dbReference type="Pfam" id="PF05717">
    <property type="entry name" value="TnpB_IS66"/>
    <property type="match status" value="1"/>
</dbReference>
<organism evidence="3 7">
    <name type="scientific">Pandoraea vervacti</name>
    <dbReference type="NCBI Taxonomy" id="656178"/>
    <lineage>
        <taxon>Bacteria</taxon>
        <taxon>Pseudomonadati</taxon>
        <taxon>Pseudomonadota</taxon>
        <taxon>Betaproteobacteria</taxon>
        <taxon>Burkholderiales</taxon>
        <taxon>Burkholderiaceae</taxon>
        <taxon>Pandoraea</taxon>
    </lineage>
</organism>
<dbReference type="EMBL" id="CP010897">
    <property type="protein sequence ID" value="AJP58593.1"/>
    <property type="molecule type" value="Genomic_DNA"/>
</dbReference>
<dbReference type="GO" id="GO:0016829">
    <property type="term" value="F:lyase activity"/>
    <property type="evidence" value="ECO:0007669"/>
    <property type="project" value="UniProtKB-KW"/>
</dbReference>
<reference evidence="3" key="2">
    <citation type="submission" date="2016-11" db="EMBL/GenBank/DDBJ databases">
        <title>Complete Genome Sequencing of Pandoraea vervacti NS15 sp. nov.</title>
        <authorList>
            <person name="Chan K.-G."/>
        </authorList>
    </citation>
    <scope>NUCLEOTIDE SEQUENCE</scope>
    <source>
        <strain evidence="3 7">NS15</strain>
        <plasmid evidence="6 7">pPV15</plasmid>
    </source>
</reference>
<evidence type="ECO:0000313" key="4">
    <source>
        <dbReference type="EMBL" id="AJP58593.1"/>
    </source>
</evidence>
<sequence>MIGLPSNTRVWIAAGVTDMRCGFNGLAAKVESVLHKDPFSGHIFLFRGRRGDLLKALCWSDGGLCLLAKRLEKGRFAWPRADGGVVALTTAQLSLLLEGFDWREPIDAARPRSAR</sequence>
<protein>
    <submittedName>
        <fullName evidence="3">Isocitrate lyase</fullName>
    </submittedName>
</protein>
<dbReference type="Proteomes" id="UP000035085">
    <property type="component" value="Plasmid pPV15"/>
</dbReference>
<dbReference type="EMBL" id="CP010897">
    <property type="protein sequence ID" value="AJP58794.1"/>
    <property type="molecule type" value="Genomic_DNA"/>
</dbReference>
<dbReference type="PANTHER" id="PTHR36455">
    <property type="match status" value="1"/>
</dbReference>
<dbReference type="NCBIfam" id="NF033819">
    <property type="entry name" value="IS66_TnpB"/>
    <property type="match status" value="1"/>
</dbReference>
<name>A0ABN4FXW7_9BURK</name>
<evidence type="ECO:0000313" key="3">
    <source>
        <dbReference type="EMBL" id="AJP57877.1"/>
    </source>
</evidence>
<reference evidence="7" key="1">
    <citation type="submission" date="2015-02" db="EMBL/GenBank/DDBJ databases">
        <title>Complete Genome Sequencing of Pandoraea vervacti NS15 sp. nov.</title>
        <authorList>
            <person name="Chan K.-G."/>
        </authorList>
    </citation>
    <scope>NUCLEOTIDE SEQUENCE [LARGE SCALE GENOMIC DNA]</scope>
    <source>
        <strain evidence="7">NS15</strain>
    </source>
</reference>
<dbReference type="EMBL" id="CP010898">
    <property type="protein sequence ID" value="AJP60153.1"/>
    <property type="molecule type" value="Genomic_DNA"/>
</dbReference>
<evidence type="ECO:0000313" key="6">
    <source>
        <dbReference type="EMBL" id="AJP60153.1"/>
    </source>
</evidence>
<dbReference type="EMBL" id="CP010897">
    <property type="protein sequence ID" value="AJP57877.1"/>
    <property type="molecule type" value="Genomic_DNA"/>
</dbReference>
<keyword evidence="7" id="KW-1185">Reference proteome</keyword>